<dbReference type="EMBL" id="OU892280">
    <property type="protein sequence ID" value="CAG9767407.1"/>
    <property type="molecule type" value="Genomic_DNA"/>
</dbReference>
<dbReference type="SUPFAM" id="SSF90123">
    <property type="entry name" value="ABC transporter transmembrane region"/>
    <property type="match status" value="2"/>
</dbReference>
<dbReference type="Pfam" id="PF00664">
    <property type="entry name" value="ABC_membrane"/>
    <property type="match status" value="2"/>
</dbReference>
<dbReference type="CDD" id="cd18580">
    <property type="entry name" value="ABC_6TM_ABCC_D2"/>
    <property type="match status" value="1"/>
</dbReference>
<feature type="transmembrane region" description="Helical" evidence="9">
    <location>
        <begin position="129"/>
        <end position="146"/>
    </location>
</feature>
<evidence type="ECO:0000256" key="2">
    <source>
        <dbReference type="ARBA" id="ARBA00022448"/>
    </source>
</evidence>
<feature type="transmembrane region" description="Helical" evidence="9">
    <location>
        <begin position="80"/>
        <end position="99"/>
    </location>
</feature>
<dbReference type="CDD" id="cd18579">
    <property type="entry name" value="ABC_6TM_ABCC_D1"/>
    <property type="match status" value="1"/>
</dbReference>
<dbReference type="SMART" id="SM00382">
    <property type="entry name" value="AAA"/>
    <property type="match status" value="2"/>
</dbReference>
<feature type="transmembrane region" description="Helical" evidence="9">
    <location>
        <begin position="665"/>
        <end position="685"/>
    </location>
</feature>
<dbReference type="PROSITE" id="PS00211">
    <property type="entry name" value="ABC_TRANSPORTER_1"/>
    <property type="match status" value="1"/>
</dbReference>
<dbReference type="Gene3D" id="1.20.1560.10">
    <property type="entry name" value="ABC transporter type 1, transmembrane domain"/>
    <property type="match status" value="2"/>
</dbReference>
<dbReference type="GO" id="GO:0016020">
    <property type="term" value="C:membrane"/>
    <property type="evidence" value="ECO:0007669"/>
    <property type="project" value="UniProtKB-SubCell"/>
</dbReference>
<dbReference type="FunFam" id="3.40.50.300:FF:000163">
    <property type="entry name" value="Multidrug resistance-associated protein member 4"/>
    <property type="match status" value="1"/>
</dbReference>
<dbReference type="Pfam" id="PF00005">
    <property type="entry name" value="ABC_tran"/>
    <property type="match status" value="2"/>
</dbReference>
<gene>
    <name evidence="12" type="ORF">CEUTPL_LOCUS7972</name>
</gene>
<dbReference type="InterPro" id="IPR044746">
    <property type="entry name" value="ABCC_6TM_D1"/>
</dbReference>
<dbReference type="PROSITE" id="PS50893">
    <property type="entry name" value="ABC_TRANSPORTER_2"/>
    <property type="match status" value="2"/>
</dbReference>
<feature type="transmembrane region" description="Helical" evidence="9">
    <location>
        <begin position="210"/>
        <end position="226"/>
    </location>
</feature>
<dbReference type="InterPro" id="IPR017871">
    <property type="entry name" value="ABC_transporter-like_CS"/>
</dbReference>
<dbReference type="PANTHER" id="PTHR24223">
    <property type="entry name" value="ATP-BINDING CASSETTE SUB-FAMILY C"/>
    <property type="match status" value="1"/>
</dbReference>
<dbReference type="Gene3D" id="3.40.50.300">
    <property type="entry name" value="P-loop containing nucleotide triphosphate hydrolases"/>
    <property type="match status" value="2"/>
</dbReference>
<dbReference type="InterPro" id="IPR003439">
    <property type="entry name" value="ABC_transporter-like_ATP-bd"/>
</dbReference>
<comment type="subcellular location">
    <subcellularLocation>
        <location evidence="1">Membrane</location>
        <topology evidence="1">Multi-pass membrane protein</topology>
    </subcellularLocation>
</comment>
<reference evidence="12" key="1">
    <citation type="submission" date="2022-01" db="EMBL/GenBank/DDBJ databases">
        <authorList>
            <person name="King R."/>
        </authorList>
    </citation>
    <scope>NUCLEOTIDE SEQUENCE</scope>
</reference>
<evidence type="ECO:0000256" key="4">
    <source>
        <dbReference type="ARBA" id="ARBA00022737"/>
    </source>
</evidence>
<dbReference type="InterPro" id="IPR050173">
    <property type="entry name" value="ABC_transporter_C-like"/>
</dbReference>
<feature type="domain" description="ABC transporter" evidence="10">
    <location>
        <begin position="403"/>
        <end position="622"/>
    </location>
</feature>
<accession>A0A9N9QNX4</accession>
<dbReference type="PROSITE" id="PS50929">
    <property type="entry name" value="ABC_TM1F"/>
    <property type="match status" value="2"/>
</dbReference>
<feature type="transmembrane region" description="Helical" evidence="9">
    <location>
        <begin position="922"/>
        <end position="944"/>
    </location>
</feature>
<dbReference type="FunFam" id="3.40.50.300:FF:000973">
    <property type="entry name" value="Multidrug resistance-associated protein 4"/>
    <property type="match status" value="1"/>
</dbReference>
<dbReference type="FunFam" id="1.20.1560.10:FF:000006">
    <property type="entry name" value="ATP-binding cassette, sub-family C (CFTR/MRP), member 9"/>
    <property type="match status" value="1"/>
</dbReference>
<evidence type="ECO:0000256" key="3">
    <source>
        <dbReference type="ARBA" id="ARBA00022692"/>
    </source>
</evidence>
<dbReference type="CDD" id="cd03250">
    <property type="entry name" value="ABCC_MRP_domain1"/>
    <property type="match status" value="1"/>
</dbReference>
<sequence length="1248" mass="141585">MDHYGRIRRKINPREKANVFSLFTFSYTGGLFSKSFKRDLQEDDIYEVVQSCKSETTSNRFERSWRKQLKQHGKCSLRKLLWTNFGVKFAILGLIQLTWKMTTSIYEPEAIGKLVSYFNPATTLTFEDAVFYACLMIGLKFLHAFYHQNYSIYLQQLAIQIRNSLCSLVYRKSLRLSPAAMNELGLGNIITVITRDVVVFEKSVGMFNDMWIDVFRIFLVCYLIYAKMGPSGFVGVGSLLLVLPAQLYIGKCIKNLRLDLSKKTDERLQATQETLSAIKIIKMYTWEKVFVKKVEEKRVKEMEYLLKSAYLKSLTFLVGIFTSKIGLYALMMTYIYVAPYADAEVIFYVMRAYNDLKHSIGILIPIGLGKGAEIIASSQRINKVLNAEEIEGDNGEEFKVARVKASGVSVIIKDQVILKDITTEIKPGLTVVTGPLGCGKSTLMKLFLKDVPVAKGKLLSHANFSYCSQDSWLFPSSIKQNILFGEPYDPKRYESVVKACALEYDFNLLDHRDETIVADGGKNLSGGQQARINLARAVYKKSDIYLLDDPLHALDPHVQEYVFQNCIKNFLEGFPCVMVTHNLRHKNSADNLIVLKDGLIKFDGKATEVKEDILKEIEIEDNEKREDVKQESDESSCLIKTIAKRKVYSEVKKEGKVEFDVFKKYFRFGGGFLAFGGIALLFMLVEGSDSYSTRLFTNWINVQQNISSVKKGNLANNGTDTSNPMTSYALLQDQADLIIKIYSGLVLGSFLLDLLVQFLLMNFTRKASLKLHDVMTEKLSTASMSFYDNFFIGNMLNRFSQDLNIVDETLPTNLNFFMMMIFACIGATAIVTSVSYTFTIPAILLVACLYSLRIIYMPSARSLKRLEAATRSPLIGHLNASMEGLTTIRASKKEQILAEEFDQHQDLYTSANYMNLCIKKAFGFFMDIISALFVTFIVVKLLFWQTGELSGDVGLAITKASGLAMLVQWCLIQWSDLENDMTHVERVLEYTEVPQDNYEGRSVENWPSLGNVVFKNVSLTYKLERVLNDISFEVKPKHKIGIVGRTGAGKSSIISTLFRLYHYDGTILIDDIDIKTLSLEFLRDHISIIPQDPLLFQGSIRQNLDPLNRYTDEEVWQTLEKVHMKEHIPSLELLITDHGSNFSTGQRQLICLARAIIKRNQIVVLDEATANMDPETELLVQKTIAINFQGCTVFIIAHRLQSVLECNRILVMERGKVVEYADPIVLMENENSYFAKMLASDNSHILGK</sequence>
<evidence type="ECO:0000259" key="10">
    <source>
        <dbReference type="PROSITE" id="PS50893"/>
    </source>
</evidence>
<organism evidence="12 13">
    <name type="scientific">Ceutorhynchus assimilis</name>
    <name type="common">cabbage seed weevil</name>
    <dbReference type="NCBI Taxonomy" id="467358"/>
    <lineage>
        <taxon>Eukaryota</taxon>
        <taxon>Metazoa</taxon>
        <taxon>Ecdysozoa</taxon>
        <taxon>Arthropoda</taxon>
        <taxon>Hexapoda</taxon>
        <taxon>Insecta</taxon>
        <taxon>Pterygota</taxon>
        <taxon>Neoptera</taxon>
        <taxon>Endopterygota</taxon>
        <taxon>Coleoptera</taxon>
        <taxon>Polyphaga</taxon>
        <taxon>Cucujiformia</taxon>
        <taxon>Curculionidae</taxon>
        <taxon>Ceutorhynchinae</taxon>
        <taxon>Ceutorhynchus</taxon>
    </lineage>
</organism>
<evidence type="ECO:0000256" key="6">
    <source>
        <dbReference type="ARBA" id="ARBA00022840"/>
    </source>
</evidence>
<dbReference type="InterPro" id="IPR003593">
    <property type="entry name" value="AAA+_ATPase"/>
</dbReference>
<keyword evidence="8 9" id="KW-0472">Membrane</keyword>
<dbReference type="SUPFAM" id="SSF52540">
    <property type="entry name" value="P-loop containing nucleoside triphosphate hydrolases"/>
    <property type="match status" value="2"/>
</dbReference>
<evidence type="ECO:0000256" key="7">
    <source>
        <dbReference type="ARBA" id="ARBA00022989"/>
    </source>
</evidence>
<dbReference type="InterPro" id="IPR044726">
    <property type="entry name" value="ABCC_6TM_D2"/>
</dbReference>
<protein>
    <submittedName>
        <fullName evidence="12">Uncharacterized protein</fullName>
    </submittedName>
</protein>
<dbReference type="InterPro" id="IPR011527">
    <property type="entry name" value="ABC1_TM_dom"/>
</dbReference>
<feature type="transmembrane region" description="Helical" evidence="9">
    <location>
        <begin position="838"/>
        <end position="856"/>
    </location>
</feature>
<feature type="domain" description="ABC transporter" evidence="10">
    <location>
        <begin position="1012"/>
        <end position="1239"/>
    </location>
</feature>
<dbReference type="PANTHER" id="PTHR24223:SF448">
    <property type="entry name" value="FI20146P1-RELATED"/>
    <property type="match status" value="1"/>
</dbReference>
<dbReference type="Proteomes" id="UP001152799">
    <property type="component" value="Chromosome 4"/>
</dbReference>
<dbReference type="GO" id="GO:0016887">
    <property type="term" value="F:ATP hydrolysis activity"/>
    <property type="evidence" value="ECO:0007669"/>
    <property type="project" value="InterPro"/>
</dbReference>
<keyword evidence="5" id="KW-0547">Nucleotide-binding</keyword>
<feature type="transmembrane region" description="Helical" evidence="9">
    <location>
        <begin position="737"/>
        <end position="760"/>
    </location>
</feature>
<keyword evidence="6" id="KW-0067">ATP-binding</keyword>
<evidence type="ECO:0000256" key="5">
    <source>
        <dbReference type="ARBA" id="ARBA00022741"/>
    </source>
</evidence>
<dbReference type="FunFam" id="1.20.1560.10:FF:000014">
    <property type="entry name" value="Multidrug resistance-associated protein member 4"/>
    <property type="match status" value="1"/>
</dbReference>
<keyword evidence="3 9" id="KW-0812">Transmembrane</keyword>
<feature type="domain" description="ABC transmembrane type-1" evidence="11">
    <location>
        <begin position="741"/>
        <end position="979"/>
    </location>
</feature>
<evidence type="ECO:0000256" key="1">
    <source>
        <dbReference type="ARBA" id="ARBA00004141"/>
    </source>
</evidence>
<name>A0A9N9QNX4_9CUCU</name>
<dbReference type="GO" id="GO:0005524">
    <property type="term" value="F:ATP binding"/>
    <property type="evidence" value="ECO:0007669"/>
    <property type="project" value="UniProtKB-KW"/>
</dbReference>
<feature type="transmembrane region" description="Helical" evidence="9">
    <location>
        <begin position="814"/>
        <end position="832"/>
    </location>
</feature>
<evidence type="ECO:0000256" key="9">
    <source>
        <dbReference type="SAM" id="Phobius"/>
    </source>
</evidence>
<dbReference type="InterPro" id="IPR027417">
    <property type="entry name" value="P-loop_NTPase"/>
</dbReference>
<dbReference type="InterPro" id="IPR036640">
    <property type="entry name" value="ABC1_TM_sf"/>
</dbReference>
<dbReference type="GO" id="GO:0140359">
    <property type="term" value="F:ABC-type transporter activity"/>
    <property type="evidence" value="ECO:0007669"/>
    <property type="project" value="InterPro"/>
</dbReference>
<keyword evidence="7 9" id="KW-1133">Transmembrane helix</keyword>
<evidence type="ECO:0000313" key="12">
    <source>
        <dbReference type="EMBL" id="CAG9767407.1"/>
    </source>
</evidence>
<dbReference type="CDD" id="cd03244">
    <property type="entry name" value="ABCC_MRP_domain2"/>
    <property type="match status" value="1"/>
</dbReference>
<dbReference type="OrthoDB" id="6500128at2759"/>
<proteinExistence type="predicted"/>
<evidence type="ECO:0000256" key="8">
    <source>
        <dbReference type="ARBA" id="ARBA00023136"/>
    </source>
</evidence>
<keyword evidence="4" id="KW-0677">Repeat</keyword>
<feature type="domain" description="ABC transmembrane type-1" evidence="11">
    <location>
        <begin position="111"/>
        <end position="331"/>
    </location>
</feature>
<evidence type="ECO:0000259" key="11">
    <source>
        <dbReference type="PROSITE" id="PS50929"/>
    </source>
</evidence>
<evidence type="ECO:0000313" key="13">
    <source>
        <dbReference type="Proteomes" id="UP001152799"/>
    </source>
</evidence>
<feature type="transmembrane region" description="Helical" evidence="9">
    <location>
        <begin position="314"/>
        <end position="336"/>
    </location>
</feature>
<keyword evidence="2" id="KW-0813">Transport</keyword>
<keyword evidence="13" id="KW-1185">Reference proteome</keyword>
<dbReference type="AlphaFoldDB" id="A0A9N9QNX4"/>